<evidence type="ECO:0000256" key="1">
    <source>
        <dbReference type="SAM" id="Phobius"/>
    </source>
</evidence>
<dbReference type="EMBL" id="BMQB01000001">
    <property type="protein sequence ID" value="GGJ75086.1"/>
    <property type="molecule type" value="Genomic_DNA"/>
</dbReference>
<evidence type="ECO:0000313" key="3">
    <source>
        <dbReference type="Proteomes" id="UP000649739"/>
    </source>
</evidence>
<feature type="transmembrane region" description="Helical" evidence="1">
    <location>
        <begin position="205"/>
        <end position="226"/>
    </location>
</feature>
<reference evidence="2" key="2">
    <citation type="submission" date="2020-09" db="EMBL/GenBank/DDBJ databases">
        <authorList>
            <person name="Sun Q."/>
            <person name="Ohkuma M."/>
        </authorList>
    </citation>
    <scope>NUCLEOTIDE SEQUENCE</scope>
    <source>
        <strain evidence="2">JCM 3090</strain>
    </source>
</reference>
<keyword evidence="1" id="KW-0472">Membrane</keyword>
<gene>
    <name evidence="2" type="ORF">GCM10010123_01330</name>
</gene>
<proteinExistence type="predicted"/>
<feature type="transmembrane region" description="Helical" evidence="1">
    <location>
        <begin position="399"/>
        <end position="419"/>
    </location>
</feature>
<keyword evidence="1" id="KW-1133">Transmembrane helix</keyword>
<dbReference type="Proteomes" id="UP000649739">
    <property type="component" value="Unassembled WGS sequence"/>
</dbReference>
<name>A0A8J3AYG1_9ACTN</name>
<keyword evidence="1" id="KW-0812">Transmembrane</keyword>
<feature type="transmembrane region" description="Helical" evidence="1">
    <location>
        <begin position="232"/>
        <end position="254"/>
    </location>
</feature>
<organism evidence="2 3">
    <name type="scientific">Pilimelia anulata</name>
    <dbReference type="NCBI Taxonomy" id="53371"/>
    <lineage>
        <taxon>Bacteria</taxon>
        <taxon>Bacillati</taxon>
        <taxon>Actinomycetota</taxon>
        <taxon>Actinomycetes</taxon>
        <taxon>Micromonosporales</taxon>
        <taxon>Micromonosporaceae</taxon>
        <taxon>Pilimelia</taxon>
    </lineage>
</organism>
<sequence length="684" mass="77269">MNIATDGAQVGAQAAVVHELNVYGARDDSPQEQLNQGLRYLDYGIPGRARERIESAAGRLPVDSRIDYYLVLALLSGRTMSQLDRGDRAQVRQILARHPDPGADQWASALALIDDLLHRRGLNTRQPISAQLESLPEQQRAELERHLTLMMDGAVQDRAWKNMITIARKRQFARSRTDRAWMFFQPVPLRPRVRWPERPRLTLRAWFALIPAILTTVAGSVAIISFTVGRLGWLLAAVPFVGGIGGWLLLTGVLRWWTHHSRHSGGWVPITARRPRSDFRSANFVARVSALFGSAHRRLRPGGAEGIAWDEVTEGLRAALCDEVVDLYWADRIEARQVAWLIRYLVRDLRRRWDAGILARRGRPRVAPAVRGRAIGGGVLCAAALAVVIVAAWGARPALTSIALVLTLPAAWYTALVLVRRIHQQYRYRDEFVEARELLRARTREFLRWQARLENRPDDAEVARWLDCDRTLLMHEAMRFYQLRPSDTVTYAVLEAPAKRGTRTAREEGGPWRYATYKLVVFLLTEDGVRQLEARMDFNTGQVGDRERVTYRFDAVASVRVKATEHSDREFILKLVNGDAIDIKELIAKLRPMSGRLGRRGGSRVVADLDLDEAELVHGSTEALELTLDAAGVPRTLYILEGIAADGKTWVQREREREQLHTRAVLDESVEFKTIDDRAPAPLS</sequence>
<evidence type="ECO:0000313" key="2">
    <source>
        <dbReference type="EMBL" id="GGJ75086.1"/>
    </source>
</evidence>
<feature type="transmembrane region" description="Helical" evidence="1">
    <location>
        <begin position="370"/>
        <end position="393"/>
    </location>
</feature>
<comment type="caution">
    <text evidence="2">The sequence shown here is derived from an EMBL/GenBank/DDBJ whole genome shotgun (WGS) entry which is preliminary data.</text>
</comment>
<keyword evidence="3" id="KW-1185">Reference proteome</keyword>
<dbReference type="RefSeq" id="WP_189168022.1">
    <property type="nucleotide sequence ID" value="NZ_BMQB01000001.1"/>
</dbReference>
<dbReference type="AlphaFoldDB" id="A0A8J3AYG1"/>
<reference evidence="2" key="1">
    <citation type="journal article" date="2014" name="Int. J. Syst. Evol. Microbiol.">
        <title>Complete genome sequence of Corynebacterium casei LMG S-19264T (=DSM 44701T), isolated from a smear-ripened cheese.</title>
        <authorList>
            <consortium name="US DOE Joint Genome Institute (JGI-PGF)"/>
            <person name="Walter F."/>
            <person name="Albersmeier A."/>
            <person name="Kalinowski J."/>
            <person name="Ruckert C."/>
        </authorList>
    </citation>
    <scope>NUCLEOTIDE SEQUENCE</scope>
    <source>
        <strain evidence="2">JCM 3090</strain>
    </source>
</reference>
<accession>A0A8J3AYG1</accession>
<protein>
    <submittedName>
        <fullName evidence="2">Uncharacterized protein</fullName>
    </submittedName>
</protein>